<comment type="caution">
    <text evidence="1">The sequence shown here is derived from an EMBL/GenBank/DDBJ whole genome shotgun (WGS) entry which is preliminary data.</text>
</comment>
<evidence type="ECO:0000313" key="1">
    <source>
        <dbReference type="EMBL" id="KAK7463213.1"/>
    </source>
</evidence>
<keyword evidence="2" id="KW-1185">Reference proteome</keyword>
<dbReference type="AlphaFoldDB" id="A0ABD0J6Q9"/>
<protein>
    <submittedName>
        <fullName evidence="1">Uncharacterized protein</fullName>
    </submittedName>
</protein>
<accession>A0ABD0J6Q9</accession>
<feature type="non-terminal residue" evidence="1">
    <location>
        <position position="1"/>
    </location>
</feature>
<organism evidence="1 2">
    <name type="scientific">Batillaria attramentaria</name>
    <dbReference type="NCBI Taxonomy" id="370345"/>
    <lineage>
        <taxon>Eukaryota</taxon>
        <taxon>Metazoa</taxon>
        <taxon>Spiralia</taxon>
        <taxon>Lophotrochozoa</taxon>
        <taxon>Mollusca</taxon>
        <taxon>Gastropoda</taxon>
        <taxon>Caenogastropoda</taxon>
        <taxon>Sorbeoconcha</taxon>
        <taxon>Cerithioidea</taxon>
        <taxon>Batillariidae</taxon>
        <taxon>Batillaria</taxon>
    </lineage>
</organism>
<sequence length="68" mass="7336">LLKPGHSLTAKERSIGAETTSLVGEHPRFSSLDGVKTVCCERLLSTCFGKARCKLPKWLTDASGGSFR</sequence>
<gene>
    <name evidence="1" type="ORF">BaRGS_00038222</name>
</gene>
<dbReference type="Proteomes" id="UP001519460">
    <property type="component" value="Unassembled WGS sequence"/>
</dbReference>
<dbReference type="EMBL" id="JACVVK020000607">
    <property type="protein sequence ID" value="KAK7463213.1"/>
    <property type="molecule type" value="Genomic_DNA"/>
</dbReference>
<name>A0ABD0J6Q9_9CAEN</name>
<evidence type="ECO:0000313" key="2">
    <source>
        <dbReference type="Proteomes" id="UP001519460"/>
    </source>
</evidence>
<reference evidence="1 2" key="1">
    <citation type="journal article" date="2023" name="Sci. Data">
        <title>Genome assembly of the Korean intertidal mud-creeper Batillaria attramentaria.</title>
        <authorList>
            <person name="Patra A.K."/>
            <person name="Ho P.T."/>
            <person name="Jun S."/>
            <person name="Lee S.J."/>
            <person name="Kim Y."/>
            <person name="Won Y.J."/>
        </authorList>
    </citation>
    <scope>NUCLEOTIDE SEQUENCE [LARGE SCALE GENOMIC DNA]</scope>
    <source>
        <strain evidence="1">Wonlab-2016</strain>
    </source>
</reference>
<proteinExistence type="predicted"/>